<protein>
    <recommendedName>
        <fullName evidence="6">DUF3397 domain-containing protein</fullName>
    </recommendedName>
</protein>
<dbReference type="AlphaFoldDB" id="A0A0R2L3B5"/>
<accession>A0A0R2L3B5</accession>
<keyword evidence="1" id="KW-1133">Transmembrane helix</keyword>
<dbReference type="RefSeq" id="WP_057809844.1">
    <property type="nucleotide sequence ID" value="NZ_JQCB01000005.1"/>
</dbReference>
<feature type="transmembrane region" description="Helical" evidence="1">
    <location>
        <begin position="103"/>
        <end position="120"/>
    </location>
</feature>
<dbReference type="EMBL" id="JQCB01000005">
    <property type="protein sequence ID" value="KRN96110.1"/>
    <property type="molecule type" value="Genomic_DNA"/>
</dbReference>
<feature type="transmembrane region" description="Helical" evidence="1">
    <location>
        <begin position="64"/>
        <end position="83"/>
    </location>
</feature>
<evidence type="ECO:0000313" key="3">
    <source>
        <dbReference type="EMBL" id="KRN96110.1"/>
    </source>
</evidence>
<comment type="caution">
    <text evidence="3">The sequence shown here is derived from an EMBL/GenBank/DDBJ whole genome shotgun (WGS) entry which is preliminary data.</text>
</comment>
<keyword evidence="1" id="KW-0812">Transmembrane</keyword>
<dbReference type="Proteomes" id="UP000321429">
    <property type="component" value="Unassembled WGS sequence"/>
</dbReference>
<evidence type="ECO:0000313" key="5">
    <source>
        <dbReference type="Proteomes" id="UP000321429"/>
    </source>
</evidence>
<sequence length="121" mass="14107">MRSFSNGLLIELLTLVLLFMVALLLRRFLNNWWPAWLHPLDILLPVVLIVTAQRVGTISVRPIFLWLLVIWFVIGLATSWRTFQGRKPVPYKNFILVFWRLSDLYWVGAYALAAIISVVVR</sequence>
<dbReference type="STRING" id="348151.IV55_GL001493"/>
<dbReference type="InterPro" id="IPR024515">
    <property type="entry name" value="DUF3397"/>
</dbReference>
<evidence type="ECO:0008006" key="6">
    <source>
        <dbReference type="Google" id="ProtNLM"/>
    </source>
</evidence>
<keyword evidence="1" id="KW-0472">Membrane</keyword>
<organism evidence="3 4">
    <name type="scientific">Furfurilactobacillus siliginis</name>
    <dbReference type="NCBI Taxonomy" id="348151"/>
    <lineage>
        <taxon>Bacteria</taxon>
        <taxon>Bacillati</taxon>
        <taxon>Bacillota</taxon>
        <taxon>Bacilli</taxon>
        <taxon>Lactobacillales</taxon>
        <taxon>Lactobacillaceae</taxon>
        <taxon>Furfurilactobacillus</taxon>
    </lineage>
</organism>
<reference evidence="2 5" key="2">
    <citation type="submission" date="2019-07" db="EMBL/GenBank/DDBJ databases">
        <title>Whole genome shotgun sequence of Lactobacillus siliginis NBRC 101315.</title>
        <authorList>
            <person name="Hosoyama A."/>
            <person name="Uohara A."/>
            <person name="Ohji S."/>
            <person name="Ichikawa N."/>
        </authorList>
    </citation>
    <scope>NUCLEOTIDE SEQUENCE [LARGE SCALE GENOMIC DNA]</scope>
    <source>
        <strain evidence="2 5">NBRC 101315</strain>
    </source>
</reference>
<reference evidence="3 4" key="1">
    <citation type="journal article" date="2015" name="Genome Announc.">
        <title>Expanding the biotechnology potential of lactobacilli through comparative genomics of 213 strains and associated genera.</title>
        <authorList>
            <person name="Sun Z."/>
            <person name="Harris H.M."/>
            <person name="McCann A."/>
            <person name="Guo C."/>
            <person name="Argimon S."/>
            <person name="Zhang W."/>
            <person name="Yang X."/>
            <person name="Jeffery I.B."/>
            <person name="Cooney J.C."/>
            <person name="Kagawa T.F."/>
            <person name="Liu W."/>
            <person name="Song Y."/>
            <person name="Salvetti E."/>
            <person name="Wrobel A."/>
            <person name="Rasinkangas P."/>
            <person name="Parkhill J."/>
            <person name="Rea M.C."/>
            <person name="O'Sullivan O."/>
            <person name="Ritari J."/>
            <person name="Douillard F.P."/>
            <person name="Paul Ross R."/>
            <person name="Yang R."/>
            <person name="Briner A.E."/>
            <person name="Felis G.E."/>
            <person name="de Vos W.M."/>
            <person name="Barrangou R."/>
            <person name="Klaenhammer T.R."/>
            <person name="Caufield P.W."/>
            <person name="Cui Y."/>
            <person name="Zhang H."/>
            <person name="O'Toole P.W."/>
        </authorList>
    </citation>
    <scope>NUCLEOTIDE SEQUENCE [LARGE SCALE GENOMIC DNA]</scope>
    <source>
        <strain evidence="3 4">DSM 22696</strain>
    </source>
</reference>
<feature type="transmembrane region" description="Helical" evidence="1">
    <location>
        <begin position="35"/>
        <end position="52"/>
    </location>
</feature>
<evidence type="ECO:0000256" key="1">
    <source>
        <dbReference type="SAM" id="Phobius"/>
    </source>
</evidence>
<dbReference type="EMBL" id="BJUD01000002">
    <property type="protein sequence ID" value="GEK27966.1"/>
    <property type="molecule type" value="Genomic_DNA"/>
</dbReference>
<keyword evidence="4" id="KW-1185">Reference proteome</keyword>
<dbReference type="Proteomes" id="UP000051139">
    <property type="component" value="Unassembled WGS sequence"/>
</dbReference>
<evidence type="ECO:0000313" key="2">
    <source>
        <dbReference type="EMBL" id="GEK27966.1"/>
    </source>
</evidence>
<proteinExistence type="predicted"/>
<gene>
    <name evidence="3" type="ORF">IV55_GL001493</name>
    <name evidence="2" type="ORF">LSI01_02770</name>
</gene>
<feature type="transmembrane region" description="Helical" evidence="1">
    <location>
        <begin position="7"/>
        <end position="29"/>
    </location>
</feature>
<dbReference type="Pfam" id="PF11877">
    <property type="entry name" value="DUF3397"/>
    <property type="match status" value="1"/>
</dbReference>
<dbReference type="PATRIC" id="fig|348151.3.peg.1539"/>
<evidence type="ECO:0000313" key="4">
    <source>
        <dbReference type="Proteomes" id="UP000051139"/>
    </source>
</evidence>
<name>A0A0R2L3B5_9LACO</name>
<dbReference type="OrthoDB" id="2299708at2"/>